<organism evidence="2 3">
    <name type="scientific">Liparis tanakae</name>
    <name type="common">Tanaka's snailfish</name>
    <dbReference type="NCBI Taxonomy" id="230148"/>
    <lineage>
        <taxon>Eukaryota</taxon>
        <taxon>Metazoa</taxon>
        <taxon>Chordata</taxon>
        <taxon>Craniata</taxon>
        <taxon>Vertebrata</taxon>
        <taxon>Euteleostomi</taxon>
        <taxon>Actinopterygii</taxon>
        <taxon>Neopterygii</taxon>
        <taxon>Teleostei</taxon>
        <taxon>Neoteleostei</taxon>
        <taxon>Acanthomorphata</taxon>
        <taxon>Eupercaria</taxon>
        <taxon>Perciformes</taxon>
        <taxon>Cottioidei</taxon>
        <taxon>Cottales</taxon>
        <taxon>Liparidae</taxon>
        <taxon>Liparis</taxon>
    </lineage>
</organism>
<dbReference type="EMBL" id="SRLO01000069">
    <property type="protein sequence ID" value="TNN78949.1"/>
    <property type="molecule type" value="Genomic_DNA"/>
</dbReference>
<sequence>MIDEKPMVIKGDLEGNLSQTSSQLSETGQESTGGSELEESFHAYHSTSYHPSTNGQPHTNEHPPTNGPSAVGEHQKHGPTPEVGRGLGKDTPAERGSSKLLRHSVV</sequence>
<evidence type="ECO:0000313" key="2">
    <source>
        <dbReference type="EMBL" id="TNN78949.1"/>
    </source>
</evidence>
<keyword evidence="3" id="KW-1185">Reference proteome</keyword>
<gene>
    <name evidence="2" type="ORF">EYF80_010875</name>
</gene>
<dbReference type="OrthoDB" id="8911361at2759"/>
<feature type="region of interest" description="Disordered" evidence="1">
    <location>
        <begin position="1"/>
        <end position="106"/>
    </location>
</feature>
<feature type="compositionally biased region" description="Polar residues" evidence="1">
    <location>
        <begin position="45"/>
        <end position="58"/>
    </location>
</feature>
<feature type="compositionally biased region" description="Basic and acidic residues" evidence="1">
    <location>
        <begin position="1"/>
        <end position="13"/>
    </location>
</feature>
<name>A0A4Z2ILN8_9TELE</name>
<reference evidence="2 3" key="1">
    <citation type="submission" date="2019-03" db="EMBL/GenBank/DDBJ databases">
        <title>First draft genome of Liparis tanakae, snailfish: a comprehensive survey of snailfish specific genes.</title>
        <authorList>
            <person name="Kim W."/>
            <person name="Song I."/>
            <person name="Jeong J.-H."/>
            <person name="Kim D."/>
            <person name="Kim S."/>
            <person name="Ryu S."/>
            <person name="Song J.Y."/>
            <person name="Lee S.K."/>
        </authorList>
    </citation>
    <scope>NUCLEOTIDE SEQUENCE [LARGE SCALE GENOMIC DNA]</scope>
    <source>
        <tissue evidence="2">Muscle</tissue>
    </source>
</reference>
<accession>A0A4Z2ILN8</accession>
<protein>
    <submittedName>
        <fullName evidence="2">Uncharacterized protein</fullName>
    </submittedName>
</protein>
<feature type="compositionally biased region" description="Polar residues" evidence="1">
    <location>
        <begin position="16"/>
        <end position="34"/>
    </location>
</feature>
<evidence type="ECO:0000313" key="3">
    <source>
        <dbReference type="Proteomes" id="UP000314294"/>
    </source>
</evidence>
<evidence type="ECO:0000256" key="1">
    <source>
        <dbReference type="SAM" id="MobiDB-lite"/>
    </source>
</evidence>
<dbReference type="Proteomes" id="UP000314294">
    <property type="component" value="Unassembled WGS sequence"/>
</dbReference>
<comment type="caution">
    <text evidence="2">The sequence shown here is derived from an EMBL/GenBank/DDBJ whole genome shotgun (WGS) entry which is preliminary data.</text>
</comment>
<feature type="compositionally biased region" description="Basic and acidic residues" evidence="1">
    <location>
        <begin position="87"/>
        <end position="97"/>
    </location>
</feature>
<proteinExistence type="predicted"/>
<dbReference type="AlphaFoldDB" id="A0A4Z2ILN8"/>